<reference evidence="1" key="1">
    <citation type="submission" date="2019-02" db="EMBL/GenBank/DDBJ databases">
        <authorList>
            <person name="Gruber-Vodicka R. H."/>
            <person name="Seah K. B. B."/>
        </authorList>
    </citation>
    <scope>NUCLEOTIDE SEQUENCE</scope>
    <source>
        <strain evidence="1">BECK_M6</strain>
    </source>
</reference>
<accession>A0A450VGR6</accession>
<dbReference type="AlphaFoldDB" id="A0A450VGR6"/>
<proteinExistence type="predicted"/>
<sequence>MEYGVRRGFVPDSGVVAHAYSTLRSLPKPVGWNRRALHKHFGFAWDSRRAVFHAKR</sequence>
<evidence type="ECO:0000313" key="1">
    <source>
        <dbReference type="EMBL" id="VFK03955.1"/>
    </source>
</evidence>
<name>A0A450VGR6_9GAMM</name>
<gene>
    <name evidence="1" type="ORF">BECKLFY1418A_GA0070994_13341</name>
</gene>
<protein>
    <submittedName>
        <fullName evidence="1">Uncharacterized protein</fullName>
    </submittedName>
</protein>
<dbReference type="EMBL" id="CAADFH010000334">
    <property type="protein sequence ID" value="VFK03955.1"/>
    <property type="molecule type" value="Genomic_DNA"/>
</dbReference>
<organism evidence="1">
    <name type="scientific">Candidatus Kentrum sp. LFY</name>
    <dbReference type="NCBI Taxonomy" id="2126342"/>
    <lineage>
        <taxon>Bacteria</taxon>
        <taxon>Pseudomonadati</taxon>
        <taxon>Pseudomonadota</taxon>
        <taxon>Gammaproteobacteria</taxon>
        <taxon>Candidatus Kentrum</taxon>
    </lineage>
</organism>